<keyword evidence="7" id="KW-1185">Reference proteome</keyword>
<proteinExistence type="inferred from homology"/>
<dbReference type="NCBIfam" id="TIGR02937">
    <property type="entry name" value="sigma70-ECF"/>
    <property type="match status" value="1"/>
</dbReference>
<dbReference type="InterPro" id="IPR013325">
    <property type="entry name" value="RNA_pol_sigma_r2"/>
</dbReference>
<dbReference type="GO" id="GO:0003677">
    <property type="term" value="F:DNA binding"/>
    <property type="evidence" value="ECO:0007669"/>
    <property type="project" value="UniProtKB-KW"/>
</dbReference>
<keyword evidence="3" id="KW-0731">Sigma factor</keyword>
<organism evidence="6 7">
    <name type="scientific">Acidisarcina polymorpha</name>
    <dbReference type="NCBI Taxonomy" id="2211140"/>
    <lineage>
        <taxon>Bacteria</taxon>
        <taxon>Pseudomonadati</taxon>
        <taxon>Acidobacteriota</taxon>
        <taxon>Terriglobia</taxon>
        <taxon>Terriglobales</taxon>
        <taxon>Acidobacteriaceae</taxon>
        <taxon>Acidisarcina</taxon>
    </lineage>
</organism>
<dbReference type="RefSeq" id="WP_161557550.1">
    <property type="nucleotide sequence ID" value="NZ_CP030840.1"/>
</dbReference>
<accession>A0A2Z5G7B4</accession>
<keyword evidence="5" id="KW-0804">Transcription</keyword>
<dbReference type="InterPro" id="IPR014284">
    <property type="entry name" value="RNA_pol_sigma-70_dom"/>
</dbReference>
<dbReference type="GO" id="GO:0016987">
    <property type="term" value="F:sigma factor activity"/>
    <property type="evidence" value="ECO:0007669"/>
    <property type="project" value="UniProtKB-KW"/>
</dbReference>
<dbReference type="EMBL" id="CP030840">
    <property type="protein sequence ID" value="AXC14697.1"/>
    <property type="molecule type" value="Genomic_DNA"/>
</dbReference>
<dbReference type="InterPro" id="IPR036388">
    <property type="entry name" value="WH-like_DNA-bd_sf"/>
</dbReference>
<reference evidence="6 7" key="1">
    <citation type="journal article" date="2018" name="Front. Microbiol.">
        <title>Hydrolytic Capabilities as a Key to Environmental Success: Chitinolytic and Cellulolytic Acidobacteria From Acidic Sub-arctic Soils and Boreal Peatlands.</title>
        <authorList>
            <person name="Belova S.E."/>
            <person name="Ravin N.V."/>
            <person name="Pankratov T.A."/>
            <person name="Rakitin A.L."/>
            <person name="Ivanova A.A."/>
            <person name="Beletsky A.V."/>
            <person name="Mardanov A.V."/>
            <person name="Sinninghe Damste J.S."/>
            <person name="Dedysh S.N."/>
        </authorList>
    </citation>
    <scope>NUCLEOTIDE SEQUENCE [LARGE SCALE GENOMIC DNA]</scope>
    <source>
        <strain evidence="6 7">SBC82</strain>
    </source>
</reference>
<dbReference type="AlphaFoldDB" id="A0A2Z5G7B4"/>
<sequence>MEFCVFDESYVERLRAGDFRTQEHFAAYFTELIKIKLRSRVRRPEDIEDIRQETFSRVLRTLRTQQGLRNPEKLGAYVNSTCNNVLLEYYRAPAHESPVEDEEQVQEYPDASSGVLDHLVSREVQAQVQQVLEHLSERDRRLIREVLLQERSKDEVCEEIGVNRDYLRVLLHRALKSFKEEYLERTSQPAGTMYRR</sequence>
<dbReference type="Proteomes" id="UP000253606">
    <property type="component" value="Chromosome"/>
</dbReference>
<dbReference type="GO" id="GO:0006352">
    <property type="term" value="P:DNA-templated transcription initiation"/>
    <property type="evidence" value="ECO:0007669"/>
    <property type="project" value="InterPro"/>
</dbReference>
<name>A0A2Z5G7B4_9BACT</name>
<evidence type="ECO:0000256" key="3">
    <source>
        <dbReference type="ARBA" id="ARBA00023082"/>
    </source>
</evidence>
<dbReference type="PANTHER" id="PTHR43133:SF8">
    <property type="entry name" value="RNA POLYMERASE SIGMA FACTOR HI_1459-RELATED"/>
    <property type="match status" value="1"/>
</dbReference>
<dbReference type="KEGG" id="abas:ACPOL_5449"/>
<keyword evidence="2" id="KW-0805">Transcription regulation</keyword>
<protein>
    <submittedName>
        <fullName evidence="6">RNA polymerase sigma-70 factor, ECF family</fullName>
    </submittedName>
</protein>
<dbReference type="Gene3D" id="1.10.1740.10">
    <property type="match status" value="1"/>
</dbReference>
<comment type="similarity">
    <text evidence="1">Belongs to the sigma-70 factor family. ECF subfamily.</text>
</comment>
<dbReference type="InterPro" id="IPR039425">
    <property type="entry name" value="RNA_pol_sigma-70-like"/>
</dbReference>
<dbReference type="PANTHER" id="PTHR43133">
    <property type="entry name" value="RNA POLYMERASE ECF-TYPE SIGMA FACTO"/>
    <property type="match status" value="1"/>
</dbReference>
<dbReference type="SUPFAM" id="SSF88946">
    <property type="entry name" value="Sigma2 domain of RNA polymerase sigma factors"/>
    <property type="match status" value="1"/>
</dbReference>
<dbReference type="Gene3D" id="1.10.10.10">
    <property type="entry name" value="Winged helix-like DNA-binding domain superfamily/Winged helix DNA-binding domain"/>
    <property type="match status" value="1"/>
</dbReference>
<evidence type="ECO:0000256" key="5">
    <source>
        <dbReference type="ARBA" id="ARBA00023163"/>
    </source>
</evidence>
<dbReference type="SUPFAM" id="SSF88659">
    <property type="entry name" value="Sigma3 and sigma4 domains of RNA polymerase sigma factors"/>
    <property type="match status" value="1"/>
</dbReference>
<evidence type="ECO:0000256" key="2">
    <source>
        <dbReference type="ARBA" id="ARBA00023015"/>
    </source>
</evidence>
<gene>
    <name evidence="6" type="ORF">ACPOL_5449</name>
</gene>
<evidence type="ECO:0000256" key="4">
    <source>
        <dbReference type="ARBA" id="ARBA00023125"/>
    </source>
</evidence>
<keyword evidence="4" id="KW-0238">DNA-binding</keyword>
<evidence type="ECO:0000313" key="7">
    <source>
        <dbReference type="Proteomes" id="UP000253606"/>
    </source>
</evidence>
<evidence type="ECO:0000313" key="6">
    <source>
        <dbReference type="EMBL" id="AXC14697.1"/>
    </source>
</evidence>
<evidence type="ECO:0000256" key="1">
    <source>
        <dbReference type="ARBA" id="ARBA00010641"/>
    </source>
</evidence>
<dbReference type="InterPro" id="IPR013324">
    <property type="entry name" value="RNA_pol_sigma_r3/r4-like"/>
</dbReference>